<dbReference type="Proteomes" id="UP000075324">
    <property type="component" value="Unassembled WGS sequence"/>
</dbReference>
<evidence type="ECO:0000256" key="1">
    <source>
        <dbReference type="SAM" id="Phobius"/>
    </source>
</evidence>
<dbReference type="InterPro" id="IPR053807">
    <property type="entry name" value="LppM"/>
</dbReference>
<keyword evidence="1" id="KW-0812">Transmembrane</keyword>
<organism evidence="3 4">
    <name type="scientific">Parageobacillus toebii</name>
    <dbReference type="NCBI Taxonomy" id="153151"/>
    <lineage>
        <taxon>Bacteria</taxon>
        <taxon>Bacillati</taxon>
        <taxon>Bacillota</taxon>
        <taxon>Bacilli</taxon>
        <taxon>Bacillales</taxon>
        <taxon>Anoxybacillaceae</taxon>
        <taxon>Parageobacillus</taxon>
    </lineage>
</organism>
<evidence type="ECO:0000313" key="4">
    <source>
        <dbReference type="Proteomes" id="UP000075324"/>
    </source>
</evidence>
<comment type="caution">
    <text evidence="3">The sequence shown here is derived from an EMBL/GenBank/DDBJ whole genome shotgun (WGS) entry which is preliminary data.</text>
</comment>
<evidence type="ECO:0000259" key="2">
    <source>
        <dbReference type="Pfam" id="PF21946"/>
    </source>
</evidence>
<name>A0A150MEV1_9BACL</name>
<protein>
    <recommendedName>
        <fullName evidence="2">LppM domain-containing protein</fullName>
    </recommendedName>
</protein>
<sequence length="231" mass="25713">MKKLLSLFVLILSIGLLSGCVKGVFHVKVNKDGSADLNYDLGFESTLLGFASSDGQNPIEEIRKQAEEQGFTVANYKENGYTGIRAKKHVDKLNDVPIFYTMVNSKDEKPVKIEKDFFSTRYVLDTQLDLSDMAMDSTEEMSNINNAVLNQMDLKFLLDLPVKAKNHNASDVKNDGQTLEWQLIPGDKNKIYMEAVVPNITNIILSIVGGLIILAGILFLALKKKHDSVTK</sequence>
<dbReference type="Pfam" id="PF21946">
    <property type="entry name" value="LppM"/>
    <property type="match status" value="1"/>
</dbReference>
<proteinExistence type="predicted"/>
<dbReference type="PATRIC" id="fig|153151.4.peg.1990"/>
<dbReference type="RefSeq" id="WP_015863978.1">
    <property type="nucleotide sequence ID" value="NZ_LQYW01000172.1"/>
</dbReference>
<reference evidence="3 4" key="1">
    <citation type="submission" date="2016-01" db="EMBL/GenBank/DDBJ databases">
        <title>Draft Genome Sequences of Seven Thermophilic Sporeformers Isolated from Foods.</title>
        <authorList>
            <person name="Berendsen E.M."/>
            <person name="Wells-Bennik M.H."/>
            <person name="Krawcyk A.O."/>
            <person name="De Jong A."/>
            <person name="Holsappel S."/>
            <person name="Eijlander R.T."/>
            <person name="Kuipers O.P."/>
        </authorList>
    </citation>
    <scope>NUCLEOTIDE SEQUENCE [LARGE SCALE GENOMIC DNA]</scope>
    <source>
        <strain evidence="3 4">B4110</strain>
    </source>
</reference>
<accession>A0A150MEV1</accession>
<evidence type="ECO:0000313" key="3">
    <source>
        <dbReference type="EMBL" id="KYD22983.1"/>
    </source>
</evidence>
<feature type="domain" description="LppM" evidence="2">
    <location>
        <begin position="27"/>
        <end position="195"/>
    </location>
</feature>
<gene>
    <name evidence="3" type="ORF">B4110_1906</name>
</gene>
<dbReference type="EMBL" id="LQYW01000172">
    <property type="protein sequence ID" value="KYD22983.1"/>
    <property type="molecule type" value="Genomic_DNA"/>
</dbReference>
<keyword evidence="1" id="KW-0472">Membrane</keyword>
<keyword evidence="1" id="KW-1133">Transmembrane helix</keyword>
<feature type="transmembrane region" description="Helical" evidence="1">
    <location>
        <begin position="203"/>
        <end position="222"/>
    </location>
</feature>
<dbReference type="PROSITE" id="PS51257">
    <property type="entry name" value="PROKAR_LIPOPROTEIN"/>
    <property type="match status" value="1"/>
</dbReference>
<dbReference type="AlphaFoldDB" id="A0A150MEV1"/>